<keyword evidence="3" id="KW-1185">Reference proteome</keyword>
<feature type="compositionally biased region" description="Polar residues" evidence="1">
    <location>
        <begin position="35"/>
        <end position="50"/>
    </location>
</feature>
<organism evidence="2 3">
    <name type="scientific">Brassica carinata</name>
    <name type="common">Ethiopian mustard</name>
    <name type="synonym">Abyssinian cabbage</name>
    <dbReference type="NCBI Taxonomy" id="52824"/>
    <lineage>
        <taxon>Eukaryota</taxon>
        <taxon>Viridiplantae</taxon>
        <taxon>Streptophyta</taxon>
        <taxon>Embryophyta</taxon>
        <taxon>Tracheophyta</taxon>
        <taxon>Spermatophyta</taxon>
        <taxon>Magnoliopsida</taxon>
        <taxon>eudicotyledons</taxon>
        <taxon>Gunneridae</taxon>
        <taxon>Pentapetalae</taxon>
        <taxon>rosids</taxon>
        <taxon>malvids</taxon>
        <taxon>Brassicales</taxon>
        <taxon>Brassicaceae</taxon>
        <taxon>Brassiceae</taxon>
        <taxon>Brassica</taxon>
    </lineage>
</organism>
<gene>
    <name evidence="2" type="ORF">Bca52824_091609</name>
</gene>
<protein>
    <submittedName>
        <fullName evidence="2">Uncharacterized protein</fullName>
    </submittedName>
</protein>
<evidence type="ECO:0000313" key="3">
    <source>
        <dbReference type="Proteomes" id="UP000886595"/>
    </source>
</evidence>
<reference evidence="2 3" key="1">
    <citation type="submission" date="2020-02" db="EMBL/GenBank/DDBJ databases">
        <authorList>
            <person name="Ma Q."/>
            <person name="Huang Y."/>
            <person name="Song X."/>
            <person name="Pei D."/>
        </authorList>
    </citation>
    <scope>NUCLEOTIDE SEQUENCE [LARGE SCALE GENOMIC DNA]</scope>
    <source>
        <strain evidence="2">Sxm20200214</strain>
        <tissue evidence="2">Leaf</tissue>
    </source>
</reference>
<dbReference type="AlphaFoldDB" id="A0A8X7TFA7"/>
<dbReference type="Proteomes" id="UP000886595">
    <property type="component" value="Unassembled WGS sequence"/>
</dbReference>
<sequence length="90" mass="10252">MALPQRSYHLQLHIYQLELGIQSRRQWGCTEMAEPTNQSLSKHRSPSTAKQPPLLLLPETHRHLRTLKTPKTPTETTNTPTSNAKPLLFG</sequence>
<feature type="compositionally biased region" description="Low complexity" evidence="1">
    <location>
        <begin position="69"/>
        <end position="81"/>
    </location>
</feature>
<comment type="caution">
    <text evidence="2">The sequence shown here is derived from an EMBL/GenBank/DDBJ whole genome shotgun (WGS) entry which is preliminary data.</text>
</comment>
<name>A0A8X7TFA7_BRACI</name>
<accession>A0A8X7TFA7</accession>
<feature type="region of interest" description="Disordered" evidence="1">
    <location>
        <begin position="66"/>
        <end position="90"/>
    </location>
</feature>
<dbReference type="EMBL" id="JAAMPC010001596">
    <property type="protein sequence ID" value="KAG2239549.1"/>
    <property type="molecule type" value="Genomic_DNA"/>
</dbReference>
<evidence type="ECO:0000256" key="1">
    <source>
        <dbReference type="SAM" id="MobiDB-lite"/>
    </source>
</evidence>
<feature type="region of interest" description="Disordered" evidence="1">
    <location>
        <begin position="33"/>
        <end position="53"/>
    </location>
</feature>
<proteinExistence type="predicted"/>
<evidence type="ECO:0000313" key="2">
    <source>
        <dbReference type="EMBL" id="KAG2239549.1"/>
    </source>
</evidence>